<sequence length="131" mass="14202">MTSHSPSLLLFLITVEIAETAFCESTKFPMKSLPLIDSDLHHPSDPAGNHPHLNGRPFAAKAVPVDPSLPSPQTLRSSVAAFSGPYPSPIGKSANWRFDLHLTLETTDALATPTKSICQRMARNQHRCSSS</sequence>
<protein>
    <submittedName>
        <fullName evidence="3">Uncharacterized protein</fullName>
    </submittedName>
</protein>
<name>A0A7S0MEX9_9CRYP</name>
<accession>A0A7S0MEX9</accession>
<dbReference type="EMBL" id="HBEZ01027251">
    <property type="protein sequence ID" value="CAD8637377.1"/>
    <property type="molecule type" value="Transcribed_RNA"/>
</dbReference>
<feature type="region of interest" description="Disordered" evidence="1">
    <location>
        <begin position="41"/>
        <end position="74"/>
    </location>
</feature>
<evidence type="ECO:0000313" key="3">
    <source>
        <dbReference type="EMBL" id="CAD8637377.1"/>
    </source>
</evidence>
<feature type="signal peptide" evidence="2">
    <location>
        <begin position="1"/>
        <end position="20"/>
    </location>
</feature>
<organism evidence="3">
    <name type="scientific">Cryptomonas curvata</name>
    <dbReference type="NCBI Taxonomy" id="233186"/>
    <lineage>
        <taxon>Eukaryota</taxon>
        <taxon>Cryptophyceae</taxon>
        <taxon>Cryptomonadales</taxon>
        <taxon>Cryptomonadaceae</taxon>
        <taxon>Cryptomonas</taxon>
    </lineage>
</organism>
<keyword evidence="2" id="KW-0732">Signal</keyword>
<dbReference type="AlphaFoldDB" id="A0A7S0MEX9"/>
<gene>
    <name evidence="3" type="ORF">CCUR1050_LOCUS15061</name>
</gene>
<reference evidence="3" key="1">
    <citation type="submission" date="2021-01" db="EMBL/GenBank/DDBJ databases">
        <authorList>
            <person name="Corre E."/>
            <person name="Pelletier E."/>
            <person name="Niang G."/>
            <person name="Scheremetjew M."/>
            <person name="Finn R."/>
            <person name="Kale V."/>
            <person name="Holt S."/>
            <person name="Cochrane G."/>
            <person name="Meng A."/>
            <person name="Brown T."/>
            <person name="Cohen L."/>
        </authorList>
    </citation>
    <scope>NUCLEOTIDE SEQUENCE</scope>
    <source>
        <strain evidence="3">CCAP979/52</strain>
    </source>
</reference>
<feature type="chain" id="PRO_5030606917" evidence="2">
    <location>
        <begin position="21"/>
        <end position="131"/>
    </location>
</feature>
<evidence type="ECO:0000256" key="1">
    <source>
        <dbReference type="SAM" id="MobiDB-lite"/>
    </source>
</evidence>
<evidence type="ECO:0000256" key="2">
    <source>
        <dbReference type="SAM" id="SignalP"/>
    </source>
</evidence>
<proteinExistence type="predicted"/>